<dbReference type="InterPro" id="IPR006070">
    <property type="entry name" value="Sua5-like_dom"/>
</dbReference>
<dbReference type="EMBL" id="JBHRSE010000061">
    <property type="protein sequence ID" value="MFC3024129.1"/>
    <property type="molecule type" value="Genomic_DNA"/>
</dbReference>
<evidence type="ECO:0000256" key="4">
    <source>
        <dbReference type="ARBA" id="ARBA00015492"/>
    </source>
</evidence>
<keyword evidence="6 13" id="KW-0808">Transferase</keyword>
<dbReference type="PIRSF" id="PIRSF004930">
    <property type="entry name" value="Tln_factor_SUA5"/>
    <property type="match status" value="1"/>
</dbReference>
<sequence length="343" mass="36963">MEAPPRWLACSITLNNGECSLKTLQLSAQAQDLDIAAHLLQQGKLVALPTETVYGLAADATQPEAVSRIFAAKGRPANHPLIVHIGRIEQLSDWAKDIPPQAMDLAKACWPGPVTLLLSKADHVSPVVTGGLNTIAIRMPAHPVMLAILKQHRLAVAAPSANPYKQLSPTNAQQVCSGLDGKIDAIVDGGDCLFGLESTILDMTSTQPNVLRAGPVTAQELGKILGTEVHYPQHHNVAVPGNVGSHYQPKTILRLINDLPQALALADPQAQYAVLHHSKLDAYPHGTHAITMPDEPVAYGQCLYRVLAQADELKPDEIWLERPPQGEMWNAVNDRLSRAALPE</sequence>
<dbReference type="Gene3D" id="3.40.50.11030">
    <property type="entry name" value="Threonylcarbamoyl-AMP synthase, C-terminal domain"/>
    <property type="match status" value="1"/>
</dbReference>
<comment type="catalytic activity">
    <reaction evidence="12 13">
        <text>L-threonine + hydrogencarbonate + ATP = L-threonylcarbamoyladenylate + diphosphate + H2O</text>
        <dbReference type="Rhea" id="RHEA:36407"/>
        <dbReference type="ChEBI" id="CHEBI:15377"/>
        <dbReference type="ChEBI" id="CHEBI:17544"/>
        <dbReference type="ChEBI" id="CHEBI:30616"/>
        <dbReference type="ChEBI" id="CHEBI:33019"/>
        <dbReference type="ChEBI" id="CHEBI:57926"/>
        <dbReference type="ChEBI" id="CHEBI:73682"/>
        <dbReference type="EC" id="2.7.7.87"/>
    </reaction>
</comment>
<proteinExistence type="inferred from homology"/>
<evidence type="ECO:0000256" key="6">
    <source>
        <dbReference type="ARBA" id="ARBA00022679"/>
    </source>
</evidence>
<reference evidence="16" key="1">
    <citation type="journal article" date="2019" name="Int. J. Syst. Evol. Microbiol.">
        <title>The Global Catalogue of Microorganisms (GCM) 10K type strain sequencing project: providing services to taxonomists for standard genome sequencing and annotation.</title>
        <authorList>
            <consortium name="The Broad Institute Genomics Platform"/>
            <consortium name="The Broad Institute Genome Sequencing Center for Infectious Disease"/>
            <person name="Wu L."/>
            <person name="Ma J."/>
        </authorList>
    </citation>
    <scope>NUCLEOTIDE SEQUENCE [LARGE SCALE GENOMIC DNA]</scope>
    <source>
        <strain evidence="16">KCTC 62784</strain>
    </source>
</reference>
<keyword evidence="9 13" id="KW-0547">Nucleotide-binding</keyword>
<dbReference type="GO" id="GO:0061710">
    <property type="term" value="F:L-threonylcarbamoyladenylate synthase"/>
    <property type="evidence" value="ECO:0007669"/>
    <property type="project" value="UniProtKB-EC"/>
</dbReference>
<dbReference type="InterPro" id="IPR038385">
    <property type="entry name" value="Sua5/YwlC_C"/>
</dbReference>
<keyword evidence="16" id="KW-1185">Reference proteome</keyword>
<dbReference type="Pfam" id="PF01300">
    <property type="entry name" value="Sua5_yciO_yrdC"/>
    <property type="match status" value="1"/>
</dbReference>
<comment type="function">
    <text evidence="13">Required for the formation of a threonylcarbamoyl group on adenosine at position 37 (t(6)A37) in tRNAs that read codons beginning with adenine.</text>
</comment>
<feature type="domain" description="YrdC-like" evidence="14">
    <location>
        <begin position="30"/>
        <end position="216"/>
    </location>
</feature>
<dbReference type="Gene3D" id="3.90.870.10">
    <property type="entry name" value="DHBP synthase"/>
    <property type="match status" value="1"/>
</dbReference>
<comment type="similarity">
    <text evidence="2 13">Belongs to the SUA5 family.</text>
</comment>
<keyword evidence="5 13" id="KW-0963">Cytoplasm</keyword>
<gene>
    <name evidence="15" type="ORF">ACFODT_09835</name>
</gene>
<evidence type="ECO:0000256" key="5">
    <source>
        <dbReference type="ARBA" id="ARBA00022490"/>
    </source>
</evidence>
<name>A0ABV7C9Q0_9VIBR</name>
<evidence type="ECO:0000256" key="11">
    <source>
        <dbReference type="ARBA" id="ARBA00029774"/>
    </source>
</evidence>
<dbReference type="Proteomes" id="UP001595384">
    <property type="component" value="Unassembled WGS sequence"/>
</dbReference>
<keyword evidence="7 13" id="KW-0819">tRNA processing</keyword>
<accession>A0ABV7C9Q0</accession>
<evidence type="ECO:0000259" key="14">
    <source>
        <dbReference type="PROSITE" id="PS51163"/>
    </source>
</evidence>
<dbReference type="SUPFAM" id="SSF55821">
    <property type="entry name" value="YrdC/RibB"/>
    <property type="match status" value="1"/>
</dbReference>
<protein>
    <recommendedName>
        <fullName evidence="4 13">Threonylcarbamoyl-AMP synthase</fullName>
        <shortName evidence="13">TC-AMP synthase</shortName>
        <ecNumber evidence="3 13">2.7.7.87</ecNumber>
    </recommendedName>
    <alternativeName>
        <fullName evidence="11 13">L-threonylcarbamoyladenylate synthase</fullName>
    </alternativeName>
</protein>
<evidence type="ECO:0000256" key="7">
    <source>
        <dbReference type="ARBA" id="ARBA00022694"/>
    </source>
</evidence>
<dbReference type="InterPro" id="IPR050156">
    <property type="entry name" value="TC-AMP_synthase_SUA5"/>
</dbReference>
<comment type="caution">
    <text evidence="15">The sequence shown here is derived from an EMBL/GenBank/DDBJ whole genome shotgun (WGS) entry which is preliminary data.</text>
</comment>
<evidence type="ECO:0000256" key="8">
    <source>
        <dbReference type="ARBA" id="ARBA00022695"/>
    </source>
</evidence>
<evidence type="ECO:0000256" key="12">
    <source>
        <dbReference type="ARBA" id="ARBA00048366"/>
    </source>
</evidence>
<evidence type="ECO:0000256" key="10">
    <source>
        <dbReference type="ARBA" id="ARBA00022840"/>
    </source>
</evidence>
<evidence type="ECO:0000256" key="2">
    <source>
        <dbReference type="ARBA" id="ARBA00007663"/>
    </source>
</evidence>
<dbReference type="InterPro" id="IPR010923">
    <property type="entry name" value="T(6)A37_SUA5"/>
</dbReference>
<dbReference type="NCBIfam" id="TIGR00057">
    <property type="entry name" value="L-threonylcarbamoyladenylate synthase"/>
    <property type="match status" value="1"/>
</dbReference>
<evidence type="ECO:0000256" key="1">
    <source>
        <dbReference type="ARBA" id="ARBA00004496"/>
    </source>
</evidence>
<evidence type="ECO:0000313" key="16">
    <source>
        <dbReference type="Proteomes" id="UP001595384"/>
    </source>
</evidence>
<keyword evidence="10 13" id="KW-0067">ATP-binding</keyword>
<dbReference type="InterPro" id="IPR017945">
    <property type="entry name" value="DHBP_synth_RibB-like_a/b_dom"/>
</dbReference>
<dbReference type="PROSITE" id="PS51163">
    <property type="entry name" value="YRDC"/>
    <property type="match status" value="1"/>
</dbReference>
<dbReference type="PANTHER" id="PTHR17490">
    <property type="entry name" value="SUA5"/>
    <property type="match status" value="1"/>
</dbReference>
<dbReference type="EC" id="2.7.7.87" evidence="3 13"/>
<dbReference type="InterPro" id="IPR005145">
    <property type="entry name" value="Sua5_C"/>
</dbReference>
<dbReference type="Pfam" id="PF03481">
    <property type="entry name" value="Sua5_C"/>
    <property type="match status" value="1"/>
</dbReference>
<dbReference type="PANTHER" id="PTHR17490:SF16">
    <property type="entry name" value="THREONYLCARBAMOYL-AMP SYNTHASE"/>
    <property type="match status" value="1"/>
</dbReference>
<organism evidence="15 16">
    <name type="scientific">Vibrio zhugei</name>
    <dbReference type="NCBI Taxonomy" id="2479546"/>
    <lineage>
        <taxon>Bacteria</taxon>
        <taxon>Pseudomonadati</taxon>
        <taxon>Pseudomonadota</taxon>
        <taxon>Gammaproteobacteria</taxon>
        <taxon>Vibrionales</taxon>
        <taxon>Vibrionaceae</taxon>
        <taxon>Vibrio</taxon>
    </lineage>
</organism>
<keyword evidence="8 13" id="KW-0548">Nucleotidyltransferase</keyword>
<comment type="subcellular location">
    <subcellularLocation>
        <location evidence="1 13">Cytoplasm</location>
    </subcellularLocation>
</comment>
<evidence type="ECO:0000256" key="9">
    <source>
        <dbReference type="ARBA" id="ARBA00022741"/>
    </source>
</evidence>
<dbReference type="RefSeq" id="WP_123014645.1">
    <property type="nucleotide sequence ID" value="NZ_AP024912.1"/>
</dbReference>
<evidence type="ECO:0000256" key="13">
    <source>
        <dbReference type="PIRNR" id="PIRNR004930"/>
    </source>
</evidence>
<evidence type="ECO:0000313" key="15">
    <source>
        <dbReference type="EMBL" id="MFC3024129.1"/>
    </source>
</evidence>
<evidence type="ECO:0000256" key="3">
    <source>
        <dbReference type="ARBA" id="ARBA00012584"/>
    </source>
</evidence>